<sequence length="235" mass="25715">MPPEGKQRKRRNAFLSPGVFKGGLQGRASSNPHSLSIWRLCICEGHSQLEFLVQEQNFNAHDGVRVNTGVLWISFPRGTLGKAIKKMIAYSSYGKRRLILSLAVINPSMDCAGPTLPTLELESCTGTVLAHMKALSSTPGDQKRSMAHHTVSVCKSCSVLCSLEPSVAVTVFSKGLLLSDTSMQTPAMQFLLKLRRVTSHCNWSILRIVPNEIKVNFKLGVSSLLSVCNPSYTDI</sequence>
<name>A0A091ENN6_FUKDA</name>
<reference evidence="1 2" key="1">
    <citation type="submission" date="2013-11" db="EMBL/GenBank/DDBJ databases">
        <title>The Damaraland mole rat (Fukomys damarensis) genome and evolution of African mole rats.</title>
        <authorList>
            <person name="Gladyshev V.N."/>
            <person name="Fang X."/>
        </authorList>
    </citation>
    <scope>NUCLEOTIDE SEQUENCE [LARGE SCALE GENOMIC DNA]</scope>
    <source>
        <tissue evidence="1">Liver</tissue>
    </source>
</reference>
<protein>
    <submittedName>
        <fullName evidence="1">Uncharacterized protein</fullName>
    </submittedName>
</protein>
<accession>A0A091ENN6</accession>
<keyword evidence="2" id="KW-1185">Reference proteome</keyword>
<evidence type="ECO:0000313" key="2">
    <source>
        <dbReference type="Proteomes" id="UP000028990"/>
    </source>
</evidence>
<organism evidence="1 2">
    <name type="scientific">Fukomys damarensis</name>
    <name type="common">Damaraland mole rat</name>
    <name type="synonym">Cryptomys damarensis</name>
    <dbReference type="NCBI Taxonomy" id="885580"/>
    <lineage>
        <taxon>Eukaryota</taxon>
        <taxon>Metazoa</taxon>
        <taxon>Chordata</taxon>
        <taxon>Craniata</taxon>
        <taxon>Vertebrata</taxon>
        <taxon>Euteleostomi</taxon>
        <taxon>Mammalia</taxon>
        <taxon>Eutheria</taxon>
        <taxon>Euarchontoglires</taxon>
        <taxon>Glires</taxon>
        <taxon>Rodentia</taxon>
        <taxon>Hystricomorpha</taxon>
        <taxon>Bathyergidae</taxon>
        <taxon>Fukomys</taxon>
    </lineage>
</organism>
<dbReference type="Proteomes" id="UP000028990">
    <property type="component" value="Unassembled WGS sequence"/>
</dbReference>
<dbReference type="AlphaFoldDB" id="A0A091ENN6"/>
<dbReference type="EMBL" id="KN121001">
    <property type="protein sequence ID" value="KFO37241.1"/>
    <property type="molecule type" value="Genomic_DNA"/>
</dbReference>
<evidence type="ECO:0000313" key="1">
    <source>
        <dbReference type="EMBL" id="KFO37241.1"/>
    </source>
</evidence>
<proteinExistence type="predicted"/>
<gene>
    <name evidence="1" type="ORF">H920_01360</name>
</gene>